<feature type="transmembrane region" description="Helical" evidence="11">
    <location>
        <begin position="76"/>
        <end position="98"/>
    </location>
</feature>
<gene>
    <name evidence="12" type="ORF">TRIADDRAFT_63524</name>
</gene>
<name>B3RM27_TRIAD</name>
<evidence type="ECO:0000256" key="6">
    <source>
        <dbReference type="ARBA" id="ARBA00022824"/>
    </source>
</evidence>
<evidence type="ECO:0000256" key="11">
    <source>
        <dbReference type="SAM" id="Phobius"/>
    </source>
</evidence>
<evidence type="ECO:0000256" key="1">
    <source>
        <dbReference type="ARBA" id="ARBA00004477"/>
    </source>
</evidence>
<accession>B3RM27</accession>
<dbReference type="AlphaFoldDB" id="B3RM27"/>
<keyword evidence="6" id="KW-0256">Endoplasmic reticulum</keyword>
<dbReference type="FunCoup" id="B3RM27">
    <property type="interactions" value="2053"/>
</dbReference>
<evidence type="ECO:0000256" key="3">
    <source>
        <dbReference type="ARBA" id="ARBA00011276"/>
    </source>
</evidence>
<dbReference type="EMBL" id="DS985241">
    <property type="protein sequence ID" value="EDV29626.1"/>
    <property type="molecule type" value="Genomic_DNA"/>
</dbReference>
<dbReference type="GO" id="GO:0072546">
    <property type="term" value="C:EMC complex"/>
    <property type="evidence" value="ECO:0000318"/>
    <property type="project" value="GO_Central"/>
</dbReference>
<protein>
    <recommendedName>
        <fullName evidence="4 9">ER membrane protein complex subunit 4</fullName>
    </recommendedName>
</protein>
<comment type="similarity">
    <text evidence="2 9">Belongs to the EMC4 family.</text>
</comment>
<sequence length="174" mass="19182">MASTAASRSGKRHKWSLDFSNRNDPSWRPPDVASPIGYLDKTITDPDSRVSDAALVAKKAWDVATSPLKQLPMNLFIMWMSGDSISIFPVMMVGMMLFRPIKAILSINSITENFEGSQVVAQMMVYVLSNILSLALALYKCSSMGLLPTTDSDWLAFMQPPKHLEFSGGGYILS</sequence>
<proteinExistence type="inferred from homology"/>
<dbReference type="PANTHER" id="PTHR19315">
    <property type="entry name" value="ER MEMBRANE PROTEIN COMPLEX SUBUNIT 4"/>
    <property type="match status" value="1"/>
</dbReference>
<keyword evidence="7 11" id="KW-1133">Transmembrane helix</keyword>
<dbReference type="GeneID" id="6749306"/>
<feature type="transmembrane region" description="Helical" evidence="11">
    <location>
        <begin position="119"/>
        <end position="139"/>
    </location>
</feature>
<evidence type="ECO:0000256" key="2">
    <source>
        <dbReference type="ARBA" id="ARBA00007715"/>
    </source>
</evidence>
<dbReference type="RefSeq" id="XP_002108828.1">
    <property type="nucleotide sequence ID" value="XM_002108792.1"/>
</dbReference>
<evidence type="ECO:0000313" key="12">
    <source>
        <dbReference type="EMBL" id="EDV29626.1"/>
    </source>
</evidence>
<evidence type="ECO:0000256" key="5">
    <source>
        <dbReference type="ARBA" id="ARBA00022692"/>
    </source>
</evidence>
<dbReference type="OrthoDB" id="369569at2759"/>
<evidence type="ECO:0000256" key="10">
    <source>
        <dbReference type="SAM" id="MobiDB-lite"/>
    </source>
</evidence>
<dbReference type="Pfam" id="PF06417">
    <property type="entry name" value="EMC4"/>
    <property type="match status" value="1"/>
</dbReference>
<dbReference type="InParanoid" id="B3RM27"/>
<dbReference type="KEGG" id="tad:TRIADDRAFT_63524"/>
<evidence type="ECO:0000256" key="8">
    <source>
        <dbReference type="ARBA" id="ARBA00023136"/>
    </source>
</evidence>
<keyword evidence="5 11" id="KW-0812">Transmembrane</keyword>
<comment type="subcellular location">
    <subcellularLocation>
        <location evidence="1">Endoplasmic reticulum membrane</location>
        <topology evidence="1">Multi-pass membrane protein</topology>
    </subcellularLocation>
</comment>
<evidence type="ECO:0000256" key="4">
    <source>
        <dbReference type="ARBA" id="ARBA00020820"/>
    </source>
</evidence>
<reference evidence="12 13" key="1">
    <citation type="journal article" date="2008" name="Nature">
        <title>The Trichoplax genome and the nature of placozoans.</title>
        <authorList>
            <person name="Srivastava M."/>
            <person name="Begovic E."/>
            <person name="Chapman J."/>
            <person name="Putnam N.H."/>
            <person name="Hellsten U."/>
            <person name="Kawashima T."/>
            <person name="Kuo A."/>
            <person name="Mitros T."/>
            <person name="Salamov A."/>
            <person name="Carpenter M.L."/>
            <person name="Signorovitch A.Y."/>
            <person name="Moreno M.A."/>
            <person name="Kamm K."/>
            <person name="Grimwood J."/>
            <person name="Schmutz J."/>
            <person name="Shapiro H."/>
            <person name="Grigoriev I.V."/>
            <person name="Buss L.W."/>
            <person name="Schierwater B."/>
            <person name="Dellaporta S.L."/>
            <person name="Rokhsar D.S."/>
        </authorList>
    </citation>
    <scope>NUCLEOTIDE SEQUENCE [LARGE SCALE GENOMIC DNA]</scope>
    <source>
        <strain evidence="12 13">Grell-BS-1999</strain>
    </source>
</reference>
<dbReference type="OMA" id="FMMWMVG"/>
<dbReference type="STRING" id="10228.B3RM27"/>
<dbReference type="HOGENOM" id="CLU_098404_0_1_1"/>
<dbReference type="Proteomes" id="UP000009022">
    <property type="component" value="Unassembled WGS sequence"/>
</dbReference>
<keyword evidence="13" id="KW-1185">Reference proteome</keyword>
<feature type="region of interest" description="Disordered" evidence="10">
    <location>
        <begin position="1"/>
        <end position="29"/>
    </location>
</feature>
<evidence type="ECO:0000313" key="13">
    <source>
        <dbReference type="Proteomes" id="UP000009022"/>
    </source>
</evidence>
<dbReference type="PIRSF" id="PIRSF017207">
    <property type="entry name" value="UCP017207_TM-p85"/>
    <property type="match status" value="1"/>
</dbReference>
<comment type="subunit">
    <text evidence="3">Component of the ER membrane protein complex (EMC).</text>
</comment>
<dbReference type="eggNOG" id="KOG3318">
    <property type="taxonomic scope" value="Eukaryota"/>
</dbReference>
<evidence type="ECO:0000256" key="7">
    <source>
        <dbReference type="ARBA" id="ARBA00022989"/>
    </source>
</evidence>
<evidence type="ECO:0000256" key="9">
    <source>
        <dbReference type="PIRNR" id="PIRNR017207"/>
    </source>
</evidence>
<keyword evidence="8 9" id="KW-0472">Membrane</keyword>
<dbReference type="CTD" id="6749306"/>
<organism evidence="12 13">
    <name type="scientific">Trichoplax adhaerens</name>
    <name type="common">Trichoplax reptans</name>
    <dbReference type="NCBI Taxonomy" id="10228"/>
    <lineage>
        <taxon>Eukaryota</taxon>
        <taxon>Metazoa</taxon>
        <taxon>Placozoa</taxon>
        <taxon>Uniplacotomia</taxon>
        <taxon>Trichoplacea</taxon>
        <taxon>Trichoplacidae</taxon>
        <taxon>Trichoplax</taxon>
    </lineage>
</organism>
<dbReference type="PhylomeDB" id="B3RM27"/>
<dbReference type="InterPro" id="IPR009445">
    <property type="entry name" value="TMEM85/Emc4"/>
</dbReference>